<dbReference type="OMA" id="WYHGVMF"/>
<feature type="non-terminal residue" evidence="18">
    <location>
        <position position="1"/>
    </location>
</feature>
<dbReference type="GO" id="GO:0004674">
    <property type="term" value="F:protein serine/threonine kinase activity"/>
    <property type="evidence" value="ECO:0007669"/>
    <property type="project" value="UniProtKB-KW"/>
</dbReference>
<feature type="binding site" evidence="15">
    <location>
        <position position="117"/>
    </location>
    <ligand>
        <name>ATP</name>
        <dbReference type="ChEBI" id="CHEBI:30616"/>
    </ligand>
</feature>
<dbReference type="EC" id="2.7.11.1" evidence="3"/>
<evidence type="ECO:0000256" key="8">
    <source>
        <dbReference type="ARBA" id="ARBA00022741"/>
    </source>
</evidence>
<evidence type="ECO:0000313" key="19">
    <source>
        <dbReference type="Proteomes" id="UP000824469"/>
    </source>
</evidence>
<feature type="region of interest" description="Disordered" evidence="16">
    <location>
        <begin position="377"/>
        <end position="516"/>
    </location>
</feature>
<evidence type="ECO:0000313" key="18">
    <source>
        <dbReference type="EMBL" id="KAH9299061.1"/>
    </source>
</evidence>
<evidence type="ECO:0000256" key="12">
    <source>
        <dbReference type="ARBA" id="ARBA00023288"/>
    </source>
</evidence>
<keyword evidence="5" id="KW-0723">Serine/threonine-protein kinase</keyword>
<dbReference type="InterPro" id="IPR000719">
    <property type="entry name" value="Prot_kinase_dom"/>
</dbReference>
<feature type="compositionally biased region" description="Basic and acidic residues" evidence="16">
    <location>
        <begin position="452"/>
        <end position="494"/>
    </location>
</feature>
<evidence type="ECO:0000256" key="2">
    <source>
        <dbReference type="ARBA" id="ARBA00008684"/>
    </source>
</evidence>
<dbReference type="Gene3D" id="3.30.200.20">
    <property type="entry name" value="Phosphorylase Kinase, domain 1"/>
    <property type="match status" value="1"/>
</dbReference>
<keyword evidence="9" id="KW-0418">Kinase</keyword>
<comment type="similarity">
    <text evidence="2">Belongs to the protein kinase superfamily. Ser/Thr protein kinase family.</text>
</comment>
<keyword evidence="11" id="KW-0472">Membrane</keyword>
<evidence type="ECO:0000256" key="6">
    <source>
        <dbReference type="ARBA" id="ARBA00022553"/>
    </source>
</evidence>
<dbReference type="EMBL" id="JAHRHJ020000010">
    <property type="protein sequence ID" value="KAH9299061.1"/>
    <property type="molecule type" value="Genomic_DNA"/>
</dbReference>
<evidence type="ECO:0000256" key="5">
    <source>
        <dbReference type="ARBA" id="ARBA00022527"/>
    </source>
</evidence>
<comment type="caution">
    <text evidence="18">The sequence shown here is derived from an EMBL/GenBank/DDBJ whole genome shotgun (WGS) entry which is preliminary data.</text>
</comment>
<name>A0AA38CCM7_TAXCH</name>
<dbReference type="CDD" id="cd14066">
    <property type="entry name" value="STKc_IRAK"/>
    <property type="match status" value="1"/>
</dbReference>
<dbReference type="InterPro" id="IPR011009">
    <property type="entry name" value="Kinase-like_dom_sf"/>
</dbReference>
<keyword evidence="19" id="KW-1185">Reference proteome</keyword>
<feature type="region of interest" description="Disordered" evidence="16">
    <location>
        <begin position="17"/>
        <end position="38"/>
    </location>
</feature>
<dbReference type="SUPFAM" id="SSF56112">
    <property type="entry name" value="Protein kinase-like (PK-like)"/>
    <property type="match status" value="1"/>
</dbReference>
<dbReference type="AlphaFoldDB" id="A0AA38CCM7"/>
<dbReference type="Proteomes" id="UP000824469">
    <property type="component" value="Unassembled WGS sequence"/>
</dbReference>
<evidence type="ECO:0000256" key="1">
    <source>
        <dbReference type="ARBA" id="ARBA00004193"/>
    </source>
</evidence>
<comment type="catalytic activity">
    <reaction evidence="14">
        <text>L-seryl-[protein] + ATP = O-phospho-L-seryl-[protein] + ADP + H(+)</text>
        <dbReference type="Rhea" id="RHEA:17989"/>
        <dbReference type="Rhea" id="RHEA-COMP:9863"/>
        <dbReference type="Rhea" id="RHEA-COMP:11604"/>
        <dbReference type="ChEBI" id="CHEBI:15378"/>
        <dbReference type="ChEBI" id="CHEBI:29999"/>
        <dbReference type="ChEBI" id="CHEBI:30616"/>
        <dbReference type="ChEBI" id="CHEBI:83421"/>
        <dbReference type="ChEBI" id="CHEBI:456216"/>
        <dbReference type="EC" id="2.7.11.1"/>
    </reaction>
</comment>
<gene>
    <name evidence="18" type="ORF">KI387_030743</name>
</gene>
<dbReference type="PROSITE" id="PS00108">
    <property type="entry name" value="PROTEIN_KINASE_ST"/>
    <property type="match status" value="1"/>
</dbReference>
<feature type="compositionally biased region" description="Basic and acidic residues" evidence="16">
    <location>
        <begin position="423"/>
        <end position="434"/>
    </location>
</feature>
<evidence type="ECO:0000256" key="15">
    <source>
        <dbReference type="PROSITE-ProRule" id="PRU10141"/>
    </source>
</evidence>
<evidence type="ECO:0000256" key="11">
    <source>
        <dbReference type="ARBA" id="ARBA00023136"/>
    </source>
</evidence>
<accession>A0AA38CCM7</accession>
<reference evidence="18 19" key="1">
    <citation type="journal article" date="2021" name="Nat. Plants">
        <title>The Taxus genome provides insights into paclitaxel biosynthesis.</title>
        <authorList>
            <person name="Xiong X."/>
            <person name="Gou J."/>
            <person name="Liao Q."/>
            <person name="Li Y."/>
            <person name="Zhou Q."/>
            <person name="Bi G."/>
            <person name="Li C."/>
            <person name="Du R."/>
            <person name="Wang X."/>
            <person name="Sun T."/>
            <person name="Guo L."/>
            <person name="Liang H."/>
            <person name="Lu P."/>
            <person name="Wu Y."/>
            <person name="Zhang Z."/>
            <person name="Ro D.K."/>
            <person name="Shang Y."/>
            <person name="Huang S."/>
            <person name="Yan J."/>
        </authorList>
    </citation>
    <scope>NUCLEOTIDE SEQUENCE [LARGE SCALE GENOMIC DNA]</scope>
    <source>
        <strain evidence="18">Ta-2019</strain>
    </source>
</reference>
<evidence type="ECO:0000256" key="4">
    <source>
        <dbReference type="ARBA" id="ARBA00022475"/>
    </source>
</evidence>
<evidence type="ECO:0000259" key="17">
    <source>
        <dbReference type="PROSITE" id="PS50011"/>
    </source>
</evidence>
<keyword evidence="4" id="KW-1003">Cell membrane</keyword>
<dbReference type="PANTHER" id="PTHR47985">
    <property type="entry name" value="OS07G0668900 PROTEIN"/>
    <property type="match status" value="1"/>
</dbReference>
<dbReference type="InterPro" id="IPR017441">
    <property type="entry name" value="Protein_kinase_ATP_BS"/>
</dbReference>
<evidence type="ECO:0000256" key="10">
    <source>
        <dbReference type="ARBA" id="ARBA00022840"/>
    </source>
</evidence>
<organism evidence="18 19">
    <name type="scientific">Taxus chinensis</name>
    <name type="common">Chinese yew</name>
    <name type="synonym">Taxus wallichiana var. chinensis</name>
    <dbReference type="NCBI Taxonomy" id="29808"/>
    <lineage>
        <taxon>Eukaryota</taxon>
        <taxon>Viridiplantae</taxon>
        <taxon>Streptophyta</taxon>
        <taxon>Embryophyta</taxon>
        <taxon>Tracheophyta</taxon>
        <taxon>Spermatophyta</taxon>
        <taxon>Pinopsida</taxon>
        <taxon>Pinidae</taxon>
        <taxon>Conifers II</taxon>
        <taxon>Cupressales</taxon>
        <taxon>Taxaceae</taxon>
        <taxon>Taxus</taxon>
    </lineage>
</organism>
<dbReference type="PANTHER" id="PTHR47985:SF44">
    <property type="entry name" value="SERINE_THREONINE-PROTEIN KINASE PBS1"/>
    <property type="match status" value="1"/>
</dbReference>
<keyword evidence="8 15" id="KW-0547">Nucleotide-binding</keyword>
<evidence type="ECO:0000256" key="9">
    <source>
        <dbReference type="ARBA" id="ARBA00022777"/>
    </source>
</evidence>
<dbReference type="InterPro" id="IPR008271">
    <property type="entry name" value="Ser/Thr_kinase_AS"/>
</dbReference>
<dbReference type="FunFam" id="3.30.200.20:FF:000186">
    <property type="entry name" value="Serine/threonine-protein kinase PBS1"/>
    <property type="match status" value="1"/>
</dbReference>
<evidence type="ECO:0000256" key="7">
    <source>
        <dbReference type="ARBA" id="ARBA00022679"/>
    </source>
</evidence>
<dbReference type="GO" id="GO:0005886">
    <property type="term" value="C:plasma membrane"/>
    <property type="evidence" value="ECO:0007669"/>
    <property type="project" value="UniProtKB-SubCell"/>
</dbReference>
<evidence type="ECO:0000256" key="14">
    <source>
        <dbReference type="ARBA" id="ARBA00048679"/>
    </source>
</evidence>
<dbReference type="PROSITE" id="PS50011">
    <property type="entry name" value="PROTEIN_KINASE_DOM"/>
    <property type="match status" value="1"/>
</dbReference>
<dbReference type="Pfam" id="PF00069">
    <property type="entry name" value="Pkinase"/>
    <property type="match status" value="1"/>
</dbReference>
<dbReference type="GO" id="GO:0005524">
    <property type="term" value="F:ATP binding"/>
    <property type="evidence" value="ECO:0007669"/>
    <property type="project" value="UniProtKB-UniRule"/>
</dbReference>
<dbReference type="PROSITE" id="PS00107">
    <property type="entry name" value="PROTEIN_KINASE_ATP"/>
    <property type="match status" value="1"/>
</dbReference>
<keyword evidence="6" id="KW-0597">Phosphoprotein</keyword>
<keyword evidence="7" id="KW-0808">Transferase</keyword>
<dbReference type="FunFam" id="1.10.510.10:FF:000032">
    <property type="entry name" value="Serine/threonine-protein kinase PBS1"/>
    <property type="match status" value="1"/>
</dbReference>
<comment type="catalytic activity">
    <reaction evidence="13">
        <text>L-threonyl-[protein] + ATP = O-phospho-L-threonyl-[protein] + ADP + H(+)</text>
        <dbReference type="Rhea" id="RHEA:46608"/>
        <dbReference type="Rhea" id="RHEA-COMP:11060"/>
        <dbReference type="Rhea" id="RHEA-COMP:11605"/>
        <dbReference type="ChEBI" id="CHEBI:15378"/>
        <dbReference type="ChEBI" id="CHEBI:30013"/>
        <dbReference type="ChEBI" id="CHEBI:30616"/>
        <dbReference type="ChEBI" id="CHEBI:61977"/>
        <dbReference type="ChEBI" id="CHEBI:456216"/>
        <dbReference type="EC" id="2.7.11.1"/>
    </reaction>
</comment>
<keyword evidence="12" id="KW-0449">Lipoprotein</keyword>
<dbReference type="Gene3D" id="1.10.510.10">
    <property type="entry name" value="Transferase(Phosphotransferase) domain 1"/>
    <property type="match status" value="1"/>
</dbReference>
<feature type="domain" description="Protein kinase" evidence="17">
    <location>
        <begin position="88"/>
        <end position="365"/>
    </location>
</feature>
<evidence type="ECO:0000256" key="13">
    <source>
        <dbReference type="ARBA" id="ARBA00047899"/>
    </source>
</evidence>
<comment type="subcellular location">
    <subcellularLocation>
        <location evidence="1">Cell membrane</location>
        <topology evidence="1">Lipid-anchor</topology>
    </subcellularLocation>
</comment>
<sequence>MNCFTCYGSVDEDKIVKRSESNSTKRSNDDRHQSPRVAVNHIAKEPSDRFKPKLSLENKRDEPLRVGEQPIAAQTFLFKELSLATKNFKPDCLLGEGGFGRVYKGKLESTGQIVAVKQLDRNGLQGNREFLVEVLMLSLLHHPNLVSLIGYCADGEQRLLVYEYMPLGSLEDHLHDLQPDKEALDWSTRMKIATGAARGLEYLHDKANPPVIYRDFKSSNILLDLDFHPKLSDFGLAKLGPTGDKTHVSTRVMGTYGYCAPEYAMTGQLTVKSDVYSFGVVLLELITGRRAIDNSRPTGEHNLVAWARPLFKDRRKFPQMADPMLHGRYPMRGLYQALAVAAMCLHEEATTRPLIGDVVTALGYLASQTYDPAVHPVQNVRSTPSTAPSSPPHEKRVNGRKHTGGSDSEKDKGSKNRSNRNRLVHEEGSPDNRPARRALGNMGESGGSQEGSGKDSGDSDRSDGIKDSPKTTGRAARDVHRILAVTKDRERAVAEAKSWGANWRERNKTNANGGTD</sequence>
<evidence type="ECO:0000256" key="16">
    <source>
        <dbReference type="SAM" id="MobiDB-lite"/>
    </source>
</evidence>
<protein>
    <recommendedName>
        <fullName evidence="3">non-specific serine/threonine protein kinase</fullName>
        <ecNumber evidence="3">2.7.11.1</ecNumber>
    </recommendedName>
</protein>
<keyword evidence="10 15" id="KW-0067">ATP-binding</keyword>
<evidence type="ECO:0000256" key="3">
    <source>
        <dbReference type="ARBA" id="ARBA00012513"/>
    </source>
</evidence>
<proteinExistence type="inferred from homology"/>